<keyword evidence="1" id="KW-0812">Transmembrane</keyword>
<name>A0A4U0FE36_9BACL</name>
<feature type="transmembrane region" description="Helical" evidence="1">
    <location>
        <begin position="40"/>
        <end position="63"/>
    </location>
</feature>
<feature type="domain" description="DUF6199" evidence="2">
    <location>
        <begin position="4"/>
        <end position="62"/>
    </location>
</feature>
<dbReference type="EMBL" id="SUPK01000002">
    <property type="protein sequence ID" value="TJY43077.1"/>
    <property type="molecule type" value="Genomic_DNA"/>
</dbReference>
<organism evidence="3 4">
    <name type="scientific">Cohnella pontilimi</name>
    <dbReference type="NCBI Taxonomy" id="2564100"/>
    <lineage>
        <taxon>Bacteria</taxon>
        <taxon>Bacillati</taxon>
        <taxon>Bacillota</taxon>
        <taxon>Bacilli</taxon>
        <taxon>Bacillales</taxon>
        <taxon>Paenibacillaceae</taxon>
        <taxon>Cohnella</taxon>
    </lineage>
</organism>
<dbReference type="OrthoDB" id="1956087at2"/>
<dbReference type="InterPro" id="IPR045679">
    <property type="entry name" value="DUF6199"/>
</dbReference>
<sequence length="65" mass="7037">MIFLAVVLVLVGVLMLIRPNMIWTITESWKSSDATEPSSLYVFSTRFGGVMVTLAGIAGIVAYSL</sequence>
<dbReference type="Pfam" id="PF19701">
    <property type="entry name" value="DUF6199"/>
    <property type="match status" value="1"/>
</dbReference>
<dbReference type="AlphaFoldDB" id="A0A4U0FE36"/>
<evidence type="ECO:0000256" key="1">
    <source>
        <dbReference type="SAM" id="Phobius"/>
    </source>
</evidence>
<keyword evidence="1" id="KW-1133">Transmembrane helix</keyword>
<comment type="caution">
    <text evidence="3">The sequence shown here is derived from an EMBL/GenBank/DDBJ whole genome shotgun (WGS) entry which is preliminary data.</text>
</comment>
<evidence type="ECO:0000259" key="2">
    <source>
        <dbReference type="Pfam" id="PF19701"/>
    </source>
</evidence>
<accession>A0A4U0FE36</accession>
<proteinExistence type="predicted"/>
<protein>
    <recommendedName>
        <fullName evidence="2">DUF6199 domain-containing protein</fullName>
    </recommendedName>
</protein>
<reference evidence="3 4" key="1">
    <citation type="submission" date="2019-04" db="EMBL/GenBank/DDBJ databases">
        <title>Cohnella sp. nov., isolated from soil.</title>
        <authorList>
            <person name="Kim W."/>
        </authorList>
    </citation>
    <scope>NUCLEOTIDE SEQUENCE [LARGE SCALE GENOMIC DNA]</scope>
    <source>
        <strain evidence="3 4">CAU 1483</strain>
    </source>
</reference>
<evidence type="ECO:0000313" key="4">
    <source>
        <dbReference type="Proteomes" id="UP000309673"/>
    </source>
</evidence>
<evidence type="ECO:0000313" key="3">
    <source>
        <dbReference type="EMBL" id="TJY43077.1"/>
    </source>
</evidence>
<keyword evidence="4" id="KW-1185">Reference proteome</keyword>
<dbReference type="Proteomes" id="UP000309673">
    <property type="component" value="Unassembled WGS sequence"/>
</dbReference>
<gene>
    <name evidence="3" type="ORF">E5161_04050</name>
</gene>
<keyword evidence="1" id="KW-0472">Membrane</keyword>